<comment type="similarity">
    <text evidence="1">Belongs to the FPP family.</text>
</comment>
<dbReference type="PANTHER" id="PTHR31580:SF22">
    <property type="entry name" value="FILAMENT-LIKE PLANT PROTEIN 7"/>
    <property type="match status" value="1"/>
</dbReference>
<accession>A0A2N9FF86</accession>
<name>A0A2N9FF86_FAGSY</name>
<proteinExistence type="inferred from homology"/>
<reference evidence="4" key="1">
    <citation type="submission" date="2018-02" db="EMBL/GenBank/DDBJ databases">
        <authorList>
            <person name="Cohen D.B."/>
            <person name="Kent A.D."/>
        </authorList>
    </citation>
    <scope>NUCLEOTIDE SEQUENCE</scope>
</reference>
<evidence type="ECO:0000313" key="4">
    <source>
        <dbReference type="EMBL" id="SPC85434.1"/>
    </source>
</evidence>
<evidence type="ECO:0008006" key="5">
    <source>
        <dbReference type="Google" id="ProtNLM"/>
    </source>
</evidence>
<keyword evidence="2 3" id="KW-0175">Coiled coil</keyword>
<evidence type="ECO:0000256" key="1">
    <source>
        <dbReference type="ARBA" id="ARBA00005921"/>
    </source>
</evidence>
<dbReference type="InterPro" id="IPR008587">
    <property type="entry name" value="FPP_plant"/>
</dbReference>
<feature type="coiled-coil region" evidence="3">
    <location>
        <begin position="234"/>
        <end position="289"/>
    </location>
</feature>
<evidence type="ECO:0000256" key="3">
    <source>
        <dbReference type="SAM" id="Coils"/>
    </source>
</evidence>
<feature type="coiled-coil region" evidence="3">
    <location>
        <begin position="379"/>
        <end position="406"/>
    </location>
</feature>
<feature type="coiled-coil region" evidence="3">
    <location>
        <begin position="27"/>
        <end position="61"/>
    </location>
</feature>
<feature type="coiled-coil region" evidence="3">
    <location>
        <begin position="159"/>
        <end position="186"/>
    </location>
</feature>
<gene>
    <name evidence="4" type="ORF">FSB_LOCUS13316</name>
</gene>
<sequence>MDNKAWPWRKKSSEKAIPTTEKINDSLKGNEEEIQTLLTEKAELEKDLRNLNDKLSSALSECDAKDELVKKHAKMAQEAIAGDILWLFPVLDSLVLFREVMGCTVNEFWECRLDLSEVAHGSCEAPWLVVAVDMIGSWEKSESETASLKRELDEASLHRVSAEERLAHLDAALKECMQQLRFVRDEQEKRIHDAVMKTSKEFERSKTVLEEKLSETSKRLAKIGVENSHLSKALLVKENLIEDVNRQLTQMEADFSALMTRLESTEKDNASLKYEVRVLEKELEIRNEEREFNRRTADASHKQHLESVKKIAKLESECQRLRLLVRKRLPGPAAMAKMKNEVGMLGKDSVEMRRRKLNTPGFIVDSAVDDSPENATKRISFLTEQLYAMEEENKNLKEALHKKANELQFSRIMHGGSKGQTIVEPTRSSLMSHELSLASISDIGSDDKVSCAGSWASALNSELEHFKNGKQKGSPSSKTIGTADINLMDDFVEMERLALVSVDKPFGDSHASRPLETEFNGDSSELKGRDIVTLSDSESGLIVSNQEIRSKDTLISKVPGWLQDILKVILEQNLVTQRNPDEILEDIKAALVYINRPNLREVVDARESSKNPDASDPPLVNGYISWKPSNELFVMDSHGGVSDVDISLTEKSNQQLQSDLCKSIGKIIELIEGISLPSLDCDNPETLSRKGGNIFTNKNLETPTGYMVRVFQWKTSELSAVLQHFIHCCTDLLNGEANMDKFAQELTTALDWIMNHCFSLQDVSSMKDAIKKHFDWDDTRSESEAEVGMIGHFLEADKLHVPREKLSYFPMIAASNGHHIQMEEPHSKVREENRTLRGKFMNLESAKKDLEGRLQSATDKSEYLMNQLLESEKTIASLQTELETLKESKGRIEDHIESQKLINEDLDGQLAAARVELNEARRKFSSLEVELDNKKSCCEELEATCLELQLQLGSITKKKSPNHDPNQEEKQLRTDWEITTASAASEKLAECQETILNLGKQLKALAAPREAALFDKVIATPTDTITTTTTTARATTPTPPKDKSMNQHSSLLDQMLAEDDAAAKGLKSSKIKEINGNSTREDIGAFQPLEKILVLNGVKNEDDNATNGSLAIMPSKKRGGWSLWKKLLWRKKKGNSKKTSLPVPHDNITVLIK</sequence>
<dbReference type="Gene3D" id="1.10.287.1490">
    <property type="match status" value="1"/>
</dbReference>
<evidence type="ECO:0000256" key="2">
    <source>
        <dbReference type="ARBA" id="ARBA00023054"/>
    </source>
</evidence>
<dbReference type="Pfam" id="PF05911">
    <property type="entry name" value="FPP"/>
    <property type="match status" value="1"/>
</dbReference>
<dbReference type="EMBL" id="OIVN01000779">
    <property type="protein sequence ID" value="SPC85434.1"/>
    <property type="molecule type" value="Genomic_DNA"/>
</dbReference>
<organism evidence="4">
    <name type="scientific">Fagus sylvatica</name>
    <name type="common">Beechnut</name>
    <dbReference type="NCBI Taxonomy" id="28930"/>
    <lineage>
        <taxon>Eukaryota</taxon>
        <taxon>Viridiplantae</taxon>
        <taxon>Streptophyta</taxon>
        <taxon>Embryophyta</taxon>
        <taxon>Tracheophyta</taxon>
        <taxon>Spermatophyta</taxon>
        <taxon>Magnoliopsida</taxon>
        <taxon>eudicotyledons</taxon>
        <taxon>Gunneridae</taxon>
        <taxon>Pentapetalae</taxon>
        <taxon>rosids</taxon>
        <taxon>fabids</taxon>
        <taxon>Fagales</taxon>
        <taxon>Fagaceae</taxon>
        <taxon>Fagus</taxon>
    </lineage>
</organism>
<protein>
    <recommendedName>
        <fullName evidence="5">Filament-like plant protein 7</fullName>
    </recommendedName>
</protein>
<dbReference type="PANTHER" id="PTHR31580">
    <property type="entry name" value="FILAMENT-LIKE PLANT PROTEIN 4"/>
    <property type="match status" value="1"/>
</dbReference>
<feature type="coiled-coil region" evidence="3">
    <location>
        <begin position="840"/>
        <end position="958"/>
    </location>
</feature>
<dbReference type="AlphaFoldDB" id="A0A2N9FF86"/>